<dbReference type="RefSeq" id="WP_228854727.1">
    <property type="nucleotide sequence ID" value="NZ_AP024086.1"/>
</dbReference>
<keyword evidence="3" id="KW-0028">Amino-acid biosynthesis</keyword>
<dbReference type="InterPro" id="IPR008242">
    <property type="entry name" value="Chor_mutase/pphenate_deHydtase"/>
</dbReference>
<dbReference type="EC" id="4.2.1.51" evidence="2"/>
<evidence type="ECO:0000256" key="3">
    <source>
        <dbReference type="ARBA" id="ARBA00022605"/>
    </source>
</evidence>
<dbReference type="PROSITE" id="PS51171">
    <property type="entry name" value="PREPHENATE_DEHYDR_3"/>
    <property type="match status" value="1"/>
</dbReference>
<dbReference type="NCBIfam" id="NF008866">
    <property type="entry name" value="PRK11899.1"/>
    <property type="match status" value="1"/>
</dbReference>
<evidence type="ECO:0000256" key="6">
    <source>
        <dbReference type="ARBA" id="ARBA00023239"/>
    </source>
</evidence>
<evidence type="ECO:0000256" key="2">
    <source>
        <dbReference type="ARBA" id="ARBA00013147"/>
    </source>
</evidence>
<name>A0A8D5JN68_9BACT</name>
<evidence type="ECO:0000313" key="9">
    <source>
        <dbReference type="EMBL" id="BCL62362.1"/>
    </source>
</evidence>
<keyword evidence="5" id="KW-0584">Phenylalanine biosynthesis</keyword>
<dbReference type="InterPro" id="IPR001086">
    <property type="entry name" value="Preph_deHydtase"/>
</dbReference>
<dbReference type="PANTHER" id="PTHR21022:SF19">
    <property type="entry name" value="PREPHENATE DEHYDRATASE-RELATED"/>
    <property type="match status" value="1"/>
</dbReference>
<comment type="pathway">
    <text evidence="1">Amino-acid biosynthesis; L-phenylalanine biosynthesis; phenylpyruvate from prephenate: step 1/1.</text>
</comment>
<proteinExistence type="predicted"/>
<keyword evidence="6" id="KW-0456">Lyase</keyword>
<dbReference type="EMBL" id="AP024086">
    <property type="protein sequence ID" value="BCL62362.1"/>
    <property type="molecule type" value="Genomic_DNA"/>
</dbReference>
<evidence type="ECO:0000256" key="1">
    <source>
        <dbReference type="ARBA" id="ARBA00004741"/>
    </source>
</evidence>
<dbReference type="GO" id="GO:0005737">
    <property type="term" value="C:cytoplasm"/>
    <property type="evidence" value="ECO:0007669"/>
    <property type="project" value="TreeGrafter"/>
</dbReference>
<keyword evidence="10" id="KW-1185">Reference proteome</keyword>
<feature type="domain" description="Prephenate dehydratase" evidence="8">
    <location>
        <begin position="15"/>
        <end position="190"/>
    </location>
</feature>
<evidence type="ECO:0000256" key="4">
    <source>
        <dbReference type="ARBA" id="ARBA00023141"/>
    </source>
</evidence>
<dbReference type="CDD" id="cd04905">
    <property type="entry name" value="ACT_CM-PDT"/>
    <property type="match status" value="1"/>
</dbReference>
<keyword evidence="4" id="KW-0057">Aromatic amino acid biosynthesis</keyword>
<dbReference type="CDD" id="cd13631">
    <property type="entry name" value="PBP2_Ct-PDT_like"/>
    <property type="match status" value="1"/>
</dbReference>
<comment type="catalytic activity">
    <reaction evidence="7">
        <text>prephenate + H(+) = 3-phenylpyruvate + CO2 + H2O</text>
        <dbReference type="Rhea" id="RHEA:21648"/>
        <dbReference type="ChEBI" id="CHEBI:15377"/>
        <dbReference type="ChEBI" id="CHEBI:15378"/>
        <dbReference type="ChEBI" id="CHEBI:16526"/>
        <dbReference type="ChEBI" id="CHEBI:18005"/>
        <dbReference type="ChEBI" id="CHEBI:29934"/>
        <dbReference type="EC" id="4.2.1.51"/>
    </reaction>
</comment>
<accession>A0A8D5JN68</accession>
<dbReference type="GO" id="GO:0009094">
    <property type="term" value="P:L-phenylalanine biosynthetic process"/>
    <property type="evidence" value="ECO:0007669"/>
    <property type="project" value="UniProtKB-UniPathway"/>
</dbReference>
<evidence type="ECO:0000256" key="5">
    <source>
        <dbReference type="ARBA" id="ARBA00023222"/>
    </source>
</evidence>
<evidence type="ECO:0000313" key="10">
    <source>
        <dbReference type="Proteomes" id="UP000826725"/>
    </source>
</evidence>
<dbReference type="KEGG" id="dbk:DGMP_30550"/>
<dbReference type="PIRSF" id="PIRSF001500">
    <property type="entry name" value="Chor_mut_pdt_Ppr"/>
    <property type="match status" value="1"/>
</dbReference>
<dbReference type="Pfam" id="PF00800">
    <property type="entry name" value="PDT"/>
    <property type="match status" value="1"/>
</dbReference>
<evidence type="ECO:0000256" key="7">
    <source>
        <dbReference type="ARBA" id="ARBA00047848"/>
    </source>
</evidence>
<organism evidence="9 10">
    <name type="scientific">Desulfomarina profundi</name>
    <dbReference type="NCBI Taxonomy" id="2772557"/>
    <lineage>
        <taxon>Bacteria</taxon>
        <taxon>Pseudomonadati</taxon>
        <taxon>Thermodesulfobacteriota</taxon>
        <taxon>Desulfobulbia</taxon>
        <taxon>Desulfobulbales</taxon>
        <taxon>Desulfobulbaceae</taxon>
        <taxon>Desulfomarina</taxon>
    </lineage>
</organism>
<evidence type="ECO:0000259" key="8">
    <source>
        <dbReference type="PROSITE" id="PS51171"/>
    </source>
</evidence>
<reference evidence="9" key="1">
    <citation type="submission" date="2020-09" db="EMBL/GenBank/DDBJ databases">
        <title>Desulfogranum mesoprofundum gen. nov., sp. nov., a novel mesophilic, sulfate-reducing chemolithoautotroph isolated from a deep-sea hydrothermal vent chimney in the Suiyo Seamount.</title>
        <authorList>
            <person name="Hashimoto Y."/>
            <person name="Nakagawa S."/>
        </authorList>
    </citation>
    <scope>NUCLEOTIDE SEQUENCE</scope>
    <source>
        <strain evidence="9">KT2</strain>
    </source>
</reference>
<dbReference type="AlphaFoldDB" id="A0A8D5JN68"/>
<dbReference type="Proteomes" id="UP000826725">
    <property type="component" value="Chromosome"/>
</dbReference>
<sequence length="294" mass="33098">MKKKQQNTKCKNYKTIAFQGMAGAYSDLACRQAYPDLETVPCVSFEAAFRAVKEEKADLAMIPVDNTLAGRVADVHYLILNGELSIIGEHFQLIRHCLLGLPGATVTELTDIHSHVHAIPQCRKIIAELNLEKHVVADTAKGASDIRKWNDRTQAAIGSELAAKIYNLAILRKDIQDESHNTTRFLVFSGNSDVPIRQNEKNYITSFIFEVRNIPAALYKALGGFATNGVQMVKLESYVDKYFHVARFYADVEGHIDERSLRLAFEELRFFSKRVTLLGTYPAHPFRKKVHGSE</sequence>
<dbReference type="PANTHER" id="PTHR21022">
    <property type="entry name" value="PREPHENATE DEHYDRATASE P PROTEIN"/>
    <property type="match status" value="1"/>
</dbReference>
<gene>
    <name evidence="9" type="primary">pheA_2</name>
    <name evidence="9" type="ORF">DGMP_30550</name>
</gene>
<protein>
    <recommendedName>
        <fullName evidence="2">prephenate dehydratase</fullName>
        <ecNumber evidence="2">4.2.1.51</ecNumber>
    </recommendedName>
</protein>
<dbReference type="GO" id="GO:0004664">
    <property type="term" value="F:prephenate dehydratase activity"/>
    <property type="evidence" value="ECO:0007669"/>
    <property type="project" value="UniProtKB-EC"/>
</dbReference>
<dbReference type="UniPathway" id="UPA00121">
    <property type="reaction ID" value="UER00345"/>
</dbReference>